<accession>A0A2S8RB95</accession>
<dbReference type="FunFam" id="3.40.50.300:FF:000221">
    <property type="entry name" value="Multidrug ABC transporter ATP-binding protein"/>
    <property type="match status" value="1"/>
</dbReference>
<dbReference type="OrthoDB" id="9762778at2"/>
<dbReference type="Pfam" id="PF00664">
    <property type="entry name" value="ABC_membrane"/>
    <property type="match status" value="1"/>
</dbReference>
<evidence type="ECO:0000256" key="3">
    <source>
        <dbReference type="ARBA" id="ARBA00022475"/>
    </source>
</evidence>
<dbReference type="PANTHER" id="PTHR43394:SF1">
    <property type="entry name" value="ATP-BINDING CASSETTE SUB-FAMILY B MEMBER 10, MITOCHONDRIAL"/>
    <property type="match status" value="1"/>
</dbReference>
<dbReference type="Pfam" id="PF00005">
    <property type="entry name" value="ABC_tran"/>
    <property type="match status" value="1"/>
</dbReference>
<evidence type="ECO:0000256" key="9">
    <source>
        <dbReference type="SAM" id="Phobius"/>
    </source>
</evidence>
<evidence type="ECO:0000313" key="12">
    <source>
        <dbReference type="EMBL" id="PQQ67064.1"/>
    </source>
</evidence>
<name>A0A2S8RB95_9FIRM</name>
<dbReference type="RefSeq" id="WP_105368169.1">
    <property type="nucleotide sequence ID" value="NZ_DAONOL010000056.1"/>
</dbReference>
<dbReference type="PANTHER" id="PTHR43394">
    <property type="entry name" value="ATP-DEPENDENT PERMEASE MDL1, MITOCHONDRIAL"/>
    <property type="match status" value="1"/>
</dbReference>
<sequence>MKRLASYMKKYMWFYILGLLMMLSSLALDMFNPRLIGAIVDRVIIGGEAHLFSKIIMALIVITVLRAVFGYIKQYFFDCSAAKVIIKLRQDMFEHIQKLSFSYFDKTNTGELMSRIKDDTENILNAISFGIMLSIEQGLYIIIATVILFVLSWKLALLTVLVLPALAYFVFKLERKVGEIHGKISDQRAALNTTAQENIAGVRLVKAFARERFEITKFLRKNRHNYRLNMEQAKVWGRYFPRIEFLSNFIVVIVVTIGGFLVIGDEISLGTLVAFSNYIFMLIWPMRMAGWLTNVIAQCYASVKKVEKIFEEQPEIKNPLNPVKPEEFKGHVVFKNVSFKYNEIPVLKNINIDAKPGSTIAVMGVTGSGKTSLINLIGRFYDVSEGSVLIDGIDVRDMDLKFLRSKISIVMQDVFLFSDSIRENICFGVDEVSDKKLNGMSRNILDEKLITVSKDAKAYDFISKMPQKFDTVVGERGVRLSGGQKQRISIARAFMKDAKILILDDATSALDIETEQEIQKALEKYRDVTKFIIAHRISAVKNADEILIFEDGEIVERGKHQELLDLKGRYYETYLNQLGKMTLYDKEEVI</sequence>
<feature type="transmembrane region" description="Helical" evidence="9">
    <location>
        <begin position="12"/>
        <end position="31"/>
    </location>
</feature>
<evidence type="ECO:0000256" key="8">
    <source>
        <dbReference type="ARBA" id="ARBA00023136"/>
    </source>
</evidence>
<feature type="transmembrane region" description="Helical" evidence="9">
    <location>
        <begin position="245"/>
        <end position="263"/>
    </location>
</feature>
<feature type="domain" description="ABC transporter" evidence="10">
    <location>
        <begin position="332"/>
        <end position="576"/>
    </location>
</feature>
<evidence type="ECO:0000256" key="7">
    <source>
        <dbReference type="ARBA" id="ARBA00022989"/>
    </source>
</evidence>
<dbReference type="Gene3D" id="1.20.1560.10">
    <property type="entry name" value="ABC transporter type 1, transmembrane domain"/>
    <property type="match status" value="1"/>
</dbReference>
<feature type="domain" description="ABC transmembrane type-1" evidence="11">
    <location>
        <begin position="16"/>
        <end position="298"/>
    </location>
</feature>
<dbReference type="InterPro" id="IPR027417">
    <property type="entry name" value="P-loop_NTPase"/>
</dbReference>
<dbReference type="SMART" id="SM00382">
    <property type="entry name" value="AAA"/>
    <property type="match status" value="1"/>
</dbReference>
<evidence type="ECO:0000256" key="6">
    <source>
        <dbReference type="ARBA" id="ARBA00022840"/>
    </source>
</evidence>
<reference evidence="12 13" key="1">
    <citation type="journal article" date="2018" name="Syst. Appl. Microbiol.">
        <title>Characterization and high-quality draft genome sequence of Herbivorax saccincola A7, an anaerobic, alkaliphilic, thermophilic, cellulolytic, and xylanolytic bacterium.</title>
        <authorList>
            <person name="Aikawa S."/>
            <person name="Baramee S."/>
            <person name="Sermsathanaswadi J."/>
            <person name="Thianheng P."/>
            <person name="Tachaapaikoon C."/>
            <person name="Shikata A."/>
            <person name="Waeonukul R."/>
            <person name="Pason P."/>
            <person name="Ratanakhanokchai K."/>
            <person name="Kosugi A."/>
        </authorList>
    </citation>
    <scope>NUCLEOTIDE SEQUENCE [LARGE SCALE GENOMIC DNA]</scope>
    <source>
        <strain evidence="12 13">A7</strain>
    </source>
</reference>
<dbReference type="InterPro" id="IPR003439">
    <property type="entry name" value="ABC_transporter-like_ATP-bd"/>
</dbReference>
<keyword evidence="5" id="KW-0547">Nucleotide-binding</keyword>
<dbReference type="SUPFAM" id="SSF90123">
    <property type="entry name" value="ABC transporter transmembrane region"/>
    <property type="match status" value="1"/>
</dbReference>
<dbReference type="InterPro" id="IPR003593">
    <property type="entry name" value="AAA+_ATPase"/>
</dbReference>
<evidence type="ECO:0000256" key="2">
    <source>
        <dbReference type="ARBA" id="ARBA00022448"/>
    </source>
</evidence>
<dbReference type="PROSITE" id="PS50929">
    <property type="entry name" value="ABC_TM1F"/>
    <property type="match status" value="1"/>
</dbReference>
<feature type="transmembrane region" description="Helical" evidence="9">
    <location>
        <begin position="269"/>
        <end position="286"/>
    </location>
</feature>
<comment type="caution">
    <text evidence="12">The sequence shown here is derived from an EMBL/GenBank/DDBJ whole genome shotgun (WGS) entry which is preliminary data.</text>
</comment>
<dbReference type="EMBL" id="NEMB01000003">
    <property type="protein sequence ID" value="PQQ67064.1"/>
    <property type="molecule type" value="Genomic_DNA"/>
</dbReference>
<keyword evidence="8 9" id="KW-0472">Membrane</keyword>
<evidence type="ECO:0000256" key="5">
    <source>
        <dbReference type="ARBA" id="ARBA00022741"/>
    </source>
</evidence>
<dbReference type="AlphaFoldDB" id="A0A2S8RB95"/>
<dbReference type="InterPro" id="IPR036640">
    <property type="entry name" value="ABC1_TM_sf"/>
</dbReference>
<gene>
    <name evidence="12" type="ORF">B9R14_10145</name>
</gene>
<dbReference type="InterPro" id="IPR017871">
    <property type="entry name" value="ABC_transporter-like_CS"/>
</dbReference>
<evidence type="ECO:0000259" key="11">
    <source>
        <dbReference type="PROSITE" id="PS50929"/>
    </source>
</evidence>
<keyword evidence="2" id="KW-0813">Transport</keyword>
<dbReference type="Gene3D" id="3.40.50.300">
    <property type="entry name" value="P-loop containing nucleotide triphosphate hydrolases"/>
    <property type="match status" value="1"/>
</dbReference>
<keyword evidence="4 9" id="KW-0812">Transmembrane</keyword>
<dbReference type="PROSITE" id="PS50893">
    <property type="entry name" value="ABC_TRANSPORTER_2"/>
    <property type="match status" value="1"/>
</dbReference>
<protein>
    <submittedName>
        <fullName evidence="12">ABC transporter</fullName>
    </submittedName>
</protein>
<evidence type="ECO:0000256" key="4">
    <source>
        <dbReference type="ARBA" id="ARBA00022692"/>
    </source>
</evidence>
<dbReference type="InterPro" id="IPR011527">
    <property type="entry name" value="ABC1_TM_dom"/>
</dbReference>
<dbReference type="Proteomes" id="UP000239720">
    <property type="component" value="Unassembled WGS sequence"/>
</dbReference>
<feature type="transmembrane region" description="Helical" evidence="9">
    <location>
        <begin position="123"/>
        <end position="149"/>
    </location>
</feature>
<feature type="transmembrane region" description="Helical" evidence="9">
    <location>
        <begin position="51"/>
        <end position="72"/>
    </location>
</feature>
<dbReference type="GO" id="GO:0005524">
    <property type="term" value="F:ATP binding"/>
    <property type="evidence" value="ECO:0007669"/>
    <property type="project" value="UniProtKB-KW"/>
</dbReference>
<keyword evidence="7 9" id="KW-1133">Transmembrane helix</keyword>
<comment type="subcellular location">
    <subcellularLocation>
        <location evidence="1">Cell membrane</location>
        <topology evidence="1">Multi-pass membrane protein</topology>
    </subcellularLocation>
</comment>
<evidence type="ECO:0000259" key="10">
    <source>
        <dbReference type="PROSITE" id="PS50893"/>
    </source>
</evidence>
<dbReference type="CDD" id="cd18542">
    <property type="entry name" value="ABC_6TM_YknU_like"/>
    <property type="match status" value="1"/>
</dbReference>
<keyword evidence="3" id="KW-1003">Cell membrane</keyword>
<dbReference type="GO" id="GO:0015421">
    <property type="term" value="F:ABC-type oligopeptide transporter activity"/>
    <property type="evidence" value="ECO:0007669"/>
    <property type="project" value="TreeGrafter"/>
</dbReference>
<evidence type="ECO:0000313" key="13">
    <source>
        <dbReference type="Proteomes" id="UP000239720"/>
    </source>
</evidence>
<feature type="transmembrane region" description="Helical" evidence="9">
    <location>
        <begin position="155"/>
        <end position="171"/>
    </location>
</feature>
<proteinExistence type="predicted"/>
<dbReference type="GO" id="GO:0005886">
    <property type="term" value="C:plasma membrane"/>
    <property type="evidence" value="ECO:0007669"/>
    <property type="project" value="UniProtKB-SubCell"/>
</dbReference>
<dbReference type="SUPFAM" id="SSF52540">
    <property type="entry name" value="P-loop containing nucleoside triphosphate hydrolases"/>
    <property type="match status" value="1"/>
</dbReference>
<dbReference type="PROSITE" id="PS00211">
    <property type="entry name" value="ABC_TRANSPORTER_1"/>
    <property type="match status" value="1"/>
</dbReference>
<organism evidence="12 13">
    <name type="scientific">Acetivibrio saccincola</name>
    <dbReference type="NCBI Taxonomy" id="1677857"/>
    <lineage>
        <taxon>Bacteria</taxon>
        <taxon>Bacillati</taxon>
        <taxon>Bacillota</taxon>
        <taxon>Clostridia</taxon>
        <taxon>Eubacteriales</taxon>
        <taxon>Oscillospiraceae</taxon>
        <taxon>Acetivibrio</taxon>
    </lineage>
</organism>
<dbReference type="InterPro" id="IPR039421">
    <property type="entry name" value="Type_1_exporter"/>
</dbReference>
<evidence type="ECO:0000256" key="1">
    <source>
        <dbReference type="ARBA" id="ARBA00004651"/>
    </source>
</evidence>
<dbReference type="GO" id="GO:0016887">
    <property type="term" value="F:ATP hydrolysis activity"/>
    <property type="evidence" value="ECO:0007669"/>
    <property type="project" value="InterPro"/>
</dbReference>
<keyword evidence="6" id="KW-0067">ATP-binding</keyword>